<sequence>VDARVAIVKVVSIREAGAYTFEDLRGQIAGQLQQEKQRARLLEGLRTNAHIEIRM</sequence>
<reference evidence="1" key="1">
    <citation type="submission" date="2018-05" db="EMBL/GenBank/DDBJ databases">
        <authorList>
            <person name="Lanie J.A."/>
            <person name="Ng W.-L."/>
            <person name="Kazmierczak K.M."/>
            <person name="Andrzejewski T.M."/>
            <person name="Davidsen T.M."/>
            <person name="Wayne K.J."/>
            <person name="Tettelin H."/>
            <person name="Glass J.I."/>
            <person name="Rusch D."/>
            <person name="Podicherti R."/>
            <person name="Tsui H.-C.T."/>
            <person name="Winkler M.E."/>
        </authorList>
    </citation>
    <scope>NUCLEOTIDE SEQUENCE</scope>
</reference>
<dbReference type="AlphaFoldDB" id="A0A382I7C9"/>
<dbReference type="EMBL" id="UINC01065639">
    <property type="protein sequence ID" value="SVB95516.1"/>
    <property type="molecule type" value="Genomic_DNA"/>
</dbReference>
<proteinExistence type="predicted"/>
<feature type="non-terminal residue" evidence="1">
    <location>
        <position position="1"/>
    </location>
</feature>
<gene>
    <name evidence="1" type="ORF">METZ01_LOCUS248370</name>
</gene>
<name>A0A382I7C9_9ZZZZ</name>
<accession>A0A382I7C9</accession>
<evidence type="ECO:0000313" key="1">
    <source>
        <dbReference type="EMBL" id="SVB95516.1"/>
    </source>
</evidence>
<protein>
    <submittedName>
        <fullName evidence="1">Uncharacterized protein</fullName>
    </submittedName>
</protein>
<organism evidence="1">
    <name type="scientific">marine metagenome</name>
    <dbReference type="NCBI Taxonomy" id="408172"/>
    <lineage>
        <taxon>unclassified sequences</taxon>
        <taxon>metagenomes</taxon>
        <taxon>ecological metagenomes</taxon>
    </lineage>
</organism>